<reference evidence="2 3" key="1">
    <citation type="submission" date="2018-05" db="EMBL/GenBank/DDBJ databases">
        <title>Genomic Encyclopedia of Type Strains, Phase IV (KMG-IV): sequencing the most valuable type-strain genomes for metagenomic binning, comparative biology and taxonomic classification.</title>
        <authorList>
            <person name="Goeker M."/>
        </authorList>
    </citation>
    <scope>NUCLEOTIDE SEQUENCE [LARGE SCALE GENOMIC DNA]</scope>
    <source>
        <strain evidence="2 3">DSM 25134</strain>
    </source>
</reference>
<dbReference type="InterPro" id="IPR036078">
    <property type="entry name" value="Spo11/TopoVI_A_sf"/>
</dbReference>
<dbReference type="EMBL" id="QJKC01000004">
    <property type="protein sequence ID" value="PXX49603.1"/>
    <property type="molecule type" value="Genomic_DNA"/>
</dbReference>
<dbReference type="AlphaFoldDB" id="A0A318JID5"/>
<keyword evidence="3" id="KW-1185">Reference proteome</keyword>
<dbReference type="SUPFAM" id="SSF56726">
    <property type="entry name" value="DNA topoisomerase IV, alpha subunit"/>
    <property type="match status" value="1"/>
</dbReference>
<feature type="domain" description="DUF2399" evidence="1">
    <location>
        <begin position="279"/>
        <end position="423"/>
    </location>
</feature>
<sequence length="434" mass="48098">MPSRRQETCLLPAVYSSHPQLWQNPMSSWLARISPELVERLPIGARGHHLLLQPTLAATPLLLPQADQALLQRWLALRVMRQRWTTLLAQSGDAAQAEDLLRRLLECGWCEVELHAEPGRPGQWEPFWVSWREVYQLRSLIGLPDADARDEVVQLWRGWQPQNPQLQALAASLAQRLQSSTLERRLKIAQALDGWLTAGLWGTERQFSQYALGRSKAFGEADRRWLAEFGIALEACGISRHTPHVFLSGALTLYAAGQPLLSAALLQSGLALAPEALQQVDAVRGTVQMVRIVENLSVFEVLTRQAEPVLTIWVPGYPHRRWLAAVGHLLAVLRLPVQVACDLDPAGVAIALQVGELAGQAGCAWQPWRMQADELTLAHGGQPLKEEDQQALARLARLPLPPMLADLCAAMLERQLKVEQEALFIGHGDEGLSG</sequence>
<proteinExistence type="predicted"/>
<dbReference type="InterPro" id="IPR024465">
    <property type="entry name" value="DUF2399"/>
</dbReference>
<gene>
    <name evidence="2" type="ORF">DFR38_104247</name>
</gene>
<evidence type="ECO:0000313" key="2">
    <source>
        <dbReference type="EMBL" id="PXX49603.1"/>
    </source>
</evidence>
<dbReference type="GO" id="GO:0003677">
    <property type="term" value="F:DNA binding"/>
    <property type="evidence" value="ECO:0007669"/>
    <property type="project" value="InterPro"/>
</dbReference>
<dbReference type="Gene3D" id="3.40.1360.10">
    <property type="match status" value="1"/>
</dbReference>
<protein>
    <submittedName>
        <fullName evidence="2">Uncharacterized protein DUF2399</fullName>
    </submittedName>
</protein>
<dbReference type="GO" id="GO:0005694">
    <property type="term" value="C:chromosome"/>
    <property type="evidence" value="ECO:0007669"/>
    <property type="project" value="InterPro"/>
</dbReference>
<evidence type="ECO:0000313" key="3">
    <source>
        <dbReference type="Proteomes" id="UP000248395"/>
    </source>
</evidence>
<organism evidence="2 3">
    <name type="scientific">Aquitalea magnusonii</name>
    <dbReference type="NCBI Taxonomy" id="332411"/>
    <lineage>
        <taxon>Bacteria</taxon>
        <taxon>Pseudomonadati</taxon>
        <taxon>Pseudomonadota</taxon>
        <taxon>Betaproteobacteria</taxon>
        <taxon>Neisseriales</taxon>
        <taxon>Chromobacteriaceae</taxon>
        <taxon>Aquitalea</taxon>
    </lineage>
</organism>
<dbReference type="Proteomes" id="UP000248395">
    <property type="component" value="Unassembled WGS sequence"/>
</dbReference>
<comment type="caution">
    <text evidence="2">The sequence shown here is derived from an EMBL/GenBank/DDBJ whole genome shotgun (WGS) entry which is preliminary data.</text>
</comment>
<evidence type="ECO:0000259" key="1">
    <source>
        <dbReference type="Pfam" id="PF09664"/>
    </source>
</evidence>
<name>A0A318JID5_9NEIS</name>
<accession>A0A318JID5</accession>
<dbReference type="Pfam" id="PF09664">
    <property type="entry name" value="DUF2399"/>
    <property type="match status" value="1"/>
</dbReference>